<accession>A0ABD3EJA1</accession>
<protein>
    <submittedName>
        <fullName evidence="2">Uncharacterized protein</fullName>
    </submittedName>
</protein>
<keyword evidence="3" id="KW-1185">Reference proteome</keyword>
<comment type="caution">
    <text evidence="2">The sequence shown here is derived from an EMBL/GenBank/DDBJ whole genome shotgun (WGS) entry which is preliminary data.</text>
</comment>
<sequence>MEPIRNKRRNLISKSMLSMSLHRATKPSSAALQPYIGKPSKPSPVNKPKPGPPSMGTGFMIVNQDQVFSQQAPKVGFVAVTDRSRDSYDAKLESFYGAEDEAVDAKAAKYISRLHESFRLER</sequence>
<feature type="region of interest" description="Disordered" evidence="1">
    <location>
        <begin position="1"/>
        <end position="59"/>
    </location>
</feature>
<feature type="compositionally biased region" description="Basic residues" evidence="1">
    <location>
        <begin position="1"/>
        <end position="11"/>
    </location>
</feature>
<evidence type="ECO:0000256" key="1">
    <source>
        <dbReference type="SAM" id="MobiDB-lite"/>
    </source>
</evidence>
<organism evidence="2 3">
    <name type="scientific">Castilleja foliolosa</name>
    <dbReference type="NCBI Taxonomy" id="1961234"/>
    <lineage>
        <taxon>Eukaryota</taxon>
        <taxon>Viridiplantae</taxon>
        <taxon>Streptophyta</taxon>
        <taxon>Embryophyta</taxon>
        <taxon>Tracheophyta</taxon>
        <taxon>Spermatophyta</taxon>
        <taxon>Magnoliopsida</taxon>
        <taxon>eudicotyledons</taxon>
        <taxon>Gunneridae</taxon>
        <taxon>Pentapetalae</taxon>
        <taxon>asterids</taxon>
        <taxon>lamiids</taxon>
        <taxon>Lamiales</taxon>
        <taxon>Orobanchaceae</taxon>
        <taxon>Pedicularideae</taxon>
        <taxon>Castillejinae</taxon>
        <taxon>Castilleja</taxon>
    </lineage>
</organism>
<dbReference type="PANTHER" id="PTHR36030">
    <property type="entry name" value="CALMODULIN-BINDING DOMAIN-CONTAINING PROTEIN"/>
    <property type="match status" value="1"/>
</dbReference>
<dbReference type="EMBL" id="JAVIJP010000005">
    <property type="protein sequence ID" value="KAL3653842.1"/>
    <property type="molecule type" value="Genomic_DNA"/>
</dbReference>
<gene>
    <name evidence="2" type="ORF">CASFOL_003523</name>
</gene>
<dbReference type="Proteomes" id="UP001632038">
    <property type="component" value="Unassembled WGS sequence"/>
</dbReference>
<name>A0ABD3EJA1_9LAMI</name>
<proteinExistence type="predicted"/>
<dbReference type="AlphaFoldDB" id="A0ABD3EJA1"/>
<evidence type="ECO:0000313" key="3">
    <source>
        <dbReference type="Proteomes" id="UP001632038"/>
    </source>
</evidence>
<reference evidence="3" key="1">
    <citation type="journal article" date="2024" name="IScience">
        <title>Strigolactones Initiate the Formation of Haustorium-like Structures in Castilleja.</title>
        <authorList>
            <person name="Buerger M."/>
            <person name="Peterson D."/>
            <person name="Chory J."/>
        </authorList>
    </citation>
    <scope>NUCLEOTIDE SEQUENCE [LARGE SCALE GENOMIC DNA]</scope>
</reference>
<dbReference type="PANTHER" id="PTHR36030:SF1">
    <property type="entry name" value="CALMODULIN-BINDING DOMAIN-CONTAINING PROTEIN"/>
    <property type="match status" value="1"/>
</dbReference>
<feature type="compositionally biased region" description="Pro residues" evidence="1">
    <location>
        <begin position="41"/>
        <end position="53"/>
    </location>
</feature>
<evidence type="ECO:0000313" key="2">
    <source>
        <dbReference type="EMBL" id="KAL3653842.1"/>
    </source>
</evidence>